<dbReference type="Pfam" id="PF13450">
    <property type="entry name" value="NAD_binding_8"/>
    <property type="match status" value="1"/>
</dbReference>
<dbReference type="InterPro" id="IPR010795">
    <property type="entry name" value="Prenylcys_lyase"/>
</dbReference>
<evidence type="ECO:0000256" key="4">
    <source>
        <dbReference type="ARBA" id="ARBA00022729"/>
    </source>
</evidence>
<comment type="cofactor">
    <cofactor evidence="1">
        <name>FAD</name>
        <dbReference type="ChEBI" id="CHEBI:57692"/>
    </cofactor>
</comment>
<keyword evidence="7" id="KW-0325">Glycoprotein</keyword>
<sequence length="432" mass="49134">MQERNDVKVTVFEKSRRIGGRIKSINFGGILVEVGGKDIHESNLLMVQMGNQLGVPRRPKSRSKVAIWDGRQPLWQQSDSLWGFLDYFSVVWRYGLSVLWAERSANQYIRNFQKLYEDQGPWYSVKEFVRRYGLEKGMEVTFADHLVSLGCSDLYVDEIANGISRAIYNQNVSSMSMAAGMISLAGSQTDELFGYYPNNEVFERIFSTSPSTLHLGSEVLQIELSYEITTEILDDNISKERLQEEIILHQSTASVYTITYKQEGIIYKEDFDAVILATPLEHSNIKLIGVPSPPLREYVKVYVSFVHGILNYNLFSVSEAENYTTFLTTQVFNNWTQLSILHWNTNGSVVVKFFSVVPLTVPDLYSTFSTIHNMKTHIIPAYPKLSPSTPVPHYILANNLFYLNAFESFISVMEGAAVSAKNAINILTKEWT</sequence>
<evidence type="ECO:0000256" key="7">
    <source>
        <dbReference type="ARBA" id="ARBA00023180"/>
    </source>
</evidence>
<keyword evidence="5" id="KW-0274">FAD</keyword>
<dbReference type="AlphaFoldDB" id="A0A6B2L448"/>
<reference evidence="9" key="1">
    <citation type="journal article" date="2020" name="J. Eukaryot. Microbiol.">
        <title>De novo Sequencing, Assembly and Annotation of the Transcriptome for the Free-Living Testate Amoeba Arcella intermedia.</title>
        <authorList>
            <person name="Ribeiro G.M."/>
            <person name="Porfirio-Sousa A.L."/>
            <person name="Maurer-Alcala X.X."/>
            <person name="Katz L.A."/>
            <person name="Lahr D.J.G."/>
        </authorList>
    </citation>
    <scope>NUCLEOTIDE SEQUENCE</scope>
</reference>
<dbReference type="InterPro" id="IPR017046">
    <property type="entry name" value="Prenylcysteine_Oxase1"/>
</dbReference>
<accession>A0A6B2L448</accession>
<evidence type="ECO:0000313" key="9">
    <source>
        <dbReference type="EMBL" id="NDV31762.1"/>
    </source>
</evidence>
<dbReference type="InterPro" id="IPR036188">
    <property type="entry name" value="FAD/NAD-bd_sf"/>
</dbReference>
<evidence type="ECO:0000256" key="5">
    <source>
        <dbReference type="ARBA" id="ARBA00022827"/>
    </source>
</evidence>
<proteinExistence type="inferred from homology"/>
<dbReference type="PANTHER" id="PTHR15944">
    <property type="entry name" value="FARNESYLCYSTEINE LYASE"/>
    <property type="match status" value="1"/>
</dbReference>
<organism evidence="9">
    <name type="scientific">Arcella intermedia</name>
    <dbReference type="NCBI Taxonomy" id="1963864"/>
    <lineage>
        <taxon>Eukaryota</taxon>
        <taxon>Amoebozoa</taxon>
        <taxon>Tubulinea</taxon>
        <taxon>Elardia</taxon>
        <taxon>Arcellinida</taxon>
        <taxon>Sphaerothecina</taxon>
        <taxon>Arcellidae</taxon>
        <taxon>Arcella</taxon>
    </lineage>
</organism>
<comment type="similarity">
    <text evidence="2">Belongs to the prenylcysteine oxidase family.</text>
</comment>
<dbReference type="GO" id="GO:0001735">
    <property type="term" value="F:prenylcysteine oxidase activity"/>
    <property type="evidence" value="ECO:0007669"/>
    <property type="project" value="InterPro"/>
</dbReference>
<feature type="domain" description="Prenylcysteine lyase" evidence="8">
    <location>
        <begin position="79"/>
        <end position="431"/>
    </location>
</feature>
<dbReference type="Gene3D" id="3.50.50.60">
    <property type="entry name" value="FAD/NAD(P)-binding domain"/>
    <property type="match status" value="1"/>
</dbReference>
<dbReference type="PANTHER" id="PTHR15944:SF0">
    <property type="entry name" value="PRENYLCYSTEINE LYASE DOMAIN-CONTAINING PROTEIN"/>
    <property type="match status" value="1"/>
</dbReference>
<keyword evidence="6" id="KW-0560">Oxidoreductase</keyword>
<dbReference type="GO" id="GO:0030328">
    <property type="term" value="P:prenylcysteine catabolic process"/>
    <property type="evidence" value="ECO:0007669"/>
    <property type="project" value="InterPro"/>
</dbReference>
<evidence type="ECO:0000256" key="6">
    <source>
        <dbReference type="ARBA" id="ARBA00023002"/>
    </source>
</evidence>
<keyword evidence="4" id="KW-0732">Signal</keyword>
<dbReference type="SUPFAM" id="SSF51905">
    <property type="entry name" value="FAD/NAD(P)-binding domain"/>
    <property type="match status" value="1"/>
</dbReference>
<protein>
    <recommendedName>
        <fullName evidence="8">Prenylcysteine lyase domain-containing protein</fullName>
    </recommendedName>
</protein>
<evidence type="ECO:0000256" key="1">
    <source>
        <dbReference type="ARBA" id="ARBA00001974"/>
    </source>
</evidence>
<dbReference type="GO" id="GO:0030327">
    <property type="term" value="P:prenylated protein catabolic process"/>
    <property type="evidence" value="ECO:0007669"/>
    <property type="project" value="TreeGrafter"/>
</dbReference>
<evidence type="ECO:0000256" key="2">
    <source>
        <dbReference type="ARBA" id="ARBA00009967"/>
    </source>
</evidence>
<keyword evidence="3" id="KW-0285">Flavoprotein</keyword>
<dbReference type="Pfam" id="PF07156">
    <property type="entry name" value="Prenylcys_lyase"/>
    <property type="match status" value="1"/>
</dbReference>
<dbReference type="EMBL" id="GIBP01002793">
    <property type="protein sequence ID" value="NDV31762.1"/>
    <property type="molecule type" value="Transcribed_RNA"/>
</dbReference>
<evidence type="ECO:0000259" key="8">
    <source>
        <dbReference type="Pfam" id="PF07156"/>
    </source>
</evidence>
<name>A0A6B2L448_9EUKA</name>
<evidence type="ECO:0000256" key="3">
    <source>
        <dbReference type="ARBA" id="ARBA00022630"/>
    </source>
</evidence>